<dbReference type="Gene3D" id="6.10.330.20">
    <property type="match status" value="1"/>
</dbReference>
<evidence type="ECO:0000313" key="10">
    <source>
        <dbReference type="Proteomes" id="UP000243797"/>
    </source>
</evidence>
<dbReference type="EMBL" id="NKHZ01000039">
    <property type="protein sequence ID" value="PNS18710.1"/>
    <property type="molecule type" value="Genomic_DNA"/>
</dbReference>
<dbReference type="PANTHER" id="PTHR21183">
    <property type="entry name" value="RIBOSOMAL PROTEIN L47, MITOCHONDRIAL-RELATED"/>
    <property type="match status" value="1"/>
</dbReference>
<dbReference type="GO" id="GO:0003735">
    <property type="term" value="F:structural constituent of ribosome"/>
    <property type="evidence" value="ECO:0007669"/>
    <property type="project" value="InterPro"/>
</dbReference>
<dbReference type="AlphaFoldDB" id="A0A2K1QUT6"/>
<evidence type="ECO:0000256" key="4">
    <source>
        <dbReference type="ARBA" id="ARBA00023128"/>
    </source>
</evidence>
<comment type="similarity">
    <text evidence="2">Belongs to the universal ribosomal protein uL29 family.</text>
</comment>
<proteinExistence type="inferred from homology"/>
<dbReference type="STRING" id="2082308.A0A2K1QUT6"/>
<keyword evidence="5" id="KW-0687">Ribonucleoprotein</keyword>
<reference evidence="9 10" key="1">
    <citation type="submission" date="2017-06" db="EMBL/GenBank/DDBJ databases">
        <title>Draft genome sequence of a variant of Elsinoe murrayae.</title>
        <authorList>
            <person name="Cheng Q."/>
        </authorList>
    </citation>
    <scope>NUCLEOTIDE SEQUENCE [LARGE SCALE GENOMIC DNA]</scope>
    <source>
        <strain evidence="9 10">CQ-2017a</strain>
    </source>
</reference>
<evidence type="ECO:0000256" key="6">
    <source>
        <dbReference type="ARBA" id="ARBA00035289"/>
    </source>
</evidence>
<organism evidence="9 10">
    <name type="scientific">Sphaceloma murrayae</name>
    <dbReference type="NCBI Taxonomy" id="2082308"/>
    <lineage>
        <taxon>Eukaryota</taxon>
        <taxon>Fungi</taxon>
        <taxon>Dikarya</taxon>
        <taxon>Ascomycota</taxon>
        <taxon>Pezizomycotina</taxon>
        <taxon>Dothideomycetes</taxon>
        <taxon>Dothideomycetidae</taxon>
        <taxon>Myriangiales</taxon>
        <taxon>Elsinoaceae</taxon>
        <taxon>Sphaceloma</taxon>
    </lineage>
</organism>
<keyword evidence="4" id="KW-0496">Mitochondrion</keyword>
<evidence type="ECO:0000256" key="7">
    <source>
        <dbReference type="ARBA" id="ARBA00035399"/>
    </source>
</evidence>
<dbReference type="InParanoid" id="A0A2K1QUT6"/>
<protein>
    <recommendedName>
        <fullName evidence="6">Large ribosomal subunit protein uL29m</fullName>
    </recommendedName>
    <alternativeName>
        <fullName evidence="7">54S ribosomal protein L4, mitochondrial</fullName>
    </alternativeName>
</protein>
<feature type="region of interest" description="Disordered" evidence="8">
    <location>
        <begin position="39"/>
        <end position="60"/>
    </location>
</feature>
<evidence type="ECO:0000256" key="1">
    <source>
        <dbReference type="ARBA" id="ARBA00004173"/>
    </source>
</evidence>
<keyword evidence="10" id="KW-1185">Reference proteome</keyword>
<dbReference type="Pfam" id="PF06984">
    <property type="entry name" value="MRP-L47"/>
    <property type="match status" value="1"/>
</dbReference>
<evidence type="ECO:0000256" key="5">
    <source>
        <dbReference type="ARBA" id="ARBA00023274"/>
    </source>
</evidence>
<sequence>MARPMALRYLLRAAQPLSQAQLLPPPFLLPSFYRPSRHFHSSPSFQKRETNKKRGLSALKRSGLRKGQTLSVKLENLPQPVLDPAERSRIDVDPEHGLYKFFRSPDRSMSQPDQIGEHGRAWTVQELRKKGWEDLHALWWTCVYERNLISTEEEERRRTAAGYGQLEAEVRDEQVKLTMQRIRHTLTERWYTWQNAREIAKTDPSIRLEPGTEKVYLNEEELAALEKASATGDQIWGENTQESLLEDPMDGEEEMLRPLADMSRLEEPQVRKEVEQSSTSTAAPEDMQKKPTVGDAEVK</sequence>
<gene>
    <name evidence="9" type="ORF">CAC42_5249</name>
</gene>
<feature type="compositionally biased region" description="Basic and acidic residues" evidence="8">
    <location>
        <begin position="263"/>
        <end position="275"/>
    </location>
</feature>
<keyword evidence="3" id="KW-0689">Ribosomal protein</keyword>
<dbReference type="GO" id="GO:0005762">
    <property type="term" value="C:mitochondrial large ribosomal subunit"/>
    <property type="evidence" value="ECO:0007669"/>
    <property type="project" value="TreeGrafter"/>
</dbReference>
<dbReference type="OrthoDB" id="270763at2759"/>
<evidence type="ECO:0000256" key="2">
    <source>
        <dbReference type="ARBA" id="ARBA00009254"/>
    </source>
</evidence>
<feature type="region of interest" description="Disordered" evidence="8">
    <location>
        <begin position="229"/>
        <end position="299"/>
    </location>
</feature>
<name>A0A2K1QUT6_9PEZI</name>
<dbReference type="InterPro" id="IPR010729">
    <property type="entry name" value="Ribosomal_uL29_mit"/>
</dbReference>
<comment type="caution">
    <text evidence="9">The sequence shown here is derived from an EMBL/GenBank/DDBJ whole genome shotgun (WGS) entry which is preliminary data.</text>
</comment>
<evidence type="ECO:0000313" key="9">
    <source>
        <dbReference type="EMBL" id="PNS18710.1"/>
    </source>
</evidence>
<feature type="compositionally biased region" description="Acidic residues" evidence="8">
    <location>
        <begin position="244"/>
        <end position="253"/>
    </location>
</feature>
<evidence type="ECO:0000256" key="3">
    <source>
        <dbReference type="ARBA" id="ARBA00022980"/>
    </source>
</evidence>
<evidence type="ECO:0000256" key="8">
    <source>
        <dbReference type="SAM" id="MobiDB-lite"/>
    </source>
</evidence>
<dbReference type="GO" id="GO:0032543">
    <property type="term" value="P:mitochondrial translation"/>
    <property type="evidence" value="ECO:0007669"/>
    <property type="project" value="TreeGrafter"/>
</dbReference>
<dbReference type="Proteomes" id="UP000243797">
    <property type="component" value="Unassembled WGS sequence"/>
</dbReference>
<dbReference type="PANTHER" id="PTHR21183:SF18">
    <property type="entry name" value="LARGE RIBOSOMAL SUBUNIT PROTEIN UL29M"/>
    <property type="match status" value="1"/>
</dbReference>
<dbReference type="FunCoup" id="A0A2K1QUT6">
    <property type="interactions" value="164"/>
</dbReference>
<accession>A0A2K1QUT6</accession>
<dbReference type="InterPro" id="IPR038340">
    <property type="entry name" value="MRP-L47_sf"/>
</dbReference>
<comment type="subcellular location">
    <subcellularLocation>
        <location evidence="1">Mitochondrion</location>
    </subcellularLocation>
</comment>